<reference evidence="1 2" key="1">
    <citation type="submission" date="2021-07" db="EMBL/GenBank/DDBJ databases">
        <authorList>
            <consortium name="Genoscope - CEA"/>
            <person name="William W."/>
        </authorList>
    </citation>
    <scope>NUCLEOTIDE SEQUENCE [LARGE SCALE GENOMIC DNA]</scope>
</reference>
<evidence type="ECO:0000313" key="1">
    <source>
        <dbReference type="EMBL" id="CAG7867659.1"/>
    </source>
</evidence>
<feature type="non-terminal residue" evidence="1">
    <location>
        <position position="175"/>
    </location>
</feature>
<dbReference type="Proteomes" id="UP000694005">
    <property type="component" value="Chromosome A09"/>
</dbReference>
<evidence type="ECO:0000313" key="2">
    <source>
        <dbReference type="Proteomes" id="UP000694005"/>
    </source>
</evidence>
<organism evidence="1 2">
    <name type="scientific">Brassica campestris</name>
    <name type="common">Field mustard</name>
    <dbReference type="NCBI Taxonomy" id="3711"/>
    <lineage>
        <taxon>Eukaryota</taxon>
        <taxon>Viridiplantae</taxon>
        <taxon>Streptophyta</taxon>
        <taxon>Embryophyta</taxon>
        <taxon>Tracheophyta</taxon>
        <taxon>Spermatophyta</taxon>
        <taxon>Magnoliopsida</taxon>
        <taxon>eudicotyledons</taxon>
        <taxon>Gunneridae</taxon>
        <taxon>Pentapetalae</taxon>
        <taxon>rosids</taxon>
        <taxon>malvids</taxon>
        <taxon>Brassicales</taxon>
        <taxon>Brassicaceae</taxon>
        <taxon>Brassiceae</taxon>
        <taxon>Brassica</taxon>
    </lineage>
</organism>
<gene>
    <name evidence="1" type="ORF">BRAPAZ1V2_A09P81260.2</name>
</gene>
<accession>A0A8D9G4C7</accession>
<dbReference type="Gramene" id="A09p81260.2_BraZ1">
    <property type="protein sequence ID" value="A09p81260.2_BraZ1.CDS"/>
    <property type="gene ID" value="A09g81260.2_BraZ1"/>
</dbReference>
<protein>
    <submittedName>
        <fullName evidence="1">Uncharacterized protein</fullName>
    </submittedName>
</protein>
<dbReference type="AlphaFoldDB" id="A0A8D9G4C7"/>
<sequence>GRGHSCDNGISIRLRRTTFSGQSPAAQWKSRLTCELSQEARDFTAEDNRRKGVRRSRRKKAAAMEERKRMKAVKNKEKAFDDNEERLCLIVDTVGPDLHGINNSEKAIVLLKKPLLKSFPLIYCQRKLEDHQPPPLLQIELQNVDIFSVVVDRCSGGGDGERSAGEEGARSMIIE</sequence>
<name>A0A8D9G4C7_BRACM</name>
<dbReference type="EMBL" id="LS974625">
    <property type="protein sequence ID" value="CAG7867659.1"/>
    <property type="molecule type" value="Genomic_DNA"/>
</dbReference>
<proteinExistence type="predicted"/>